<keyword evidence="1" id="KW-0539">Nucleus</keyword>
<evidence type="ECO:0000256" key="2">
    <source>
        <dbReference type="SAM" id="MobiDB-lite"/>
    </source>
</evidence>
<feature type="region of interest" description="Disordered" evidence="2">
    <location>
        <begin position="772"/>
        <end position="819"/>
    </location>
</feature>
<dbReference type="InterPro" id="IPR053230">
    <property type="entry name" value="Trans_reg_galc"/>
</dbReference>
<dbReference type="InterPro" id="IPR007219">
    <property type="entry name" value="XnlR_reg_dom"/>
</dbReference>
<organism evidence="4 5">
    <name type="scientific">Aspergillus mulundensis</name>
    <dbReference type="NCBI Taxonomy" id="1810919"/>
    <lineage>
        <taxon>Eukaryota</taxon>
        <taxon>Fungi</taxon>
        <taxon>Dikarya</taxon>
        <taxon>Ascomycota</taxon>
        <taxon>Pezizomycotina</taxon>
        <taxon>Eurotiomycetes</taxon>
        <taxon>Eurotiomycetidae</taxon>
        <taxon>Eurotiales</taxon>
        <taxon>Aspergillaceae</taxon>
        <taxon>Aspergillus</taxon>
        <taxon>Aspergillus subgen. Nidulantes</taxon>
    </lineage>
</organism>
<dbReference type="AlphaFoldDB" id="A0A3D8SJP7"/>
<dbReference type="PANTHER" id="PTHR47654:SF3">
    <property type="entry name" value="ZN(II)2CYS6 TRANSCRIPTION FACTOR (EUROFUNG)"/>
    <property type="match status" value="1"/>
</dbReference>
<feature type="region of interest" description="Disordered" evidence="2">
    <location>
        <begin position="1"/>
        <end position="81"/>
    </location>
</feature>
<protein>
    <submittedName>
        <fullName evidence="4">Putative Zn(II)2Cys6 transcription factor</fullName>
    </submittedName>
</protein>
<evidence type="ECO:0000259" key="3">
    <source>
        <dbReference type="SMART" id="SM00906"/>
    </source>
</evidence>
<dbReference type="Pfam" id="PF04082">
    <property type="entry name" value="Fungal_trans"/>
    <property type="match status" value="1"/>
</dbReference>
<evidence type="ECO:0000256" key="1">
    <source>
        <dbReference type="ARBA" id="ARBA00023242"/>
    </source>
</evidence>
<dbReference type="SMART" id="SM00906">
    <property type="entry name" value="Fungal_trans"/>
    <property type="match status" value="1"/>
</dbReference>
<sequence>MERPSGRPQSDAGGQGGEHLLQPQSNSHPNIVPVSNPPSLSGSSLQIPRGPPRSAITTGKKHMSKVAIPRQRSGTAPRYSRRVPLAQISQLSAKSNDYENLLREMSQFVDGRMSERIKNTLDKYSDSGTERFNDQQSTNSAPASGVEEELDPEMESLPSSIGSLEAIDRVDEDLNRSSNARATGYMGKNSEVTWLQRLGREAGHRARNLSGMADSRPDRELSIHSVNYHLDDVDITPPGPVHLYWMPPRNIADKLFEDYLDTIHPVFPIISRPLFSAQYRNFFDNSARPGDKWLAILNLIFAISSCHAHLMQASWRGDDRDHFVYLARARALSMNSDTLFTHPDLQQVQVEALTAFYLLATSQINRAWRIASLALRSGISLGLNLRNTSEITPDISKEARYRVWWCLFTFEHILGTMTGRMTGISDGICTTPMPLPVDEDRFHDPAVVELLSNLELRQERIEAALASCCVRQMPQNPRRRRETNDAGKSADVARLKSLPPSTALFFLCYVDLAVISQEIVNRVYSLDCIMTPWGEIENRISELRSRVECWHSNLPEAYDWGRSDEQNPVLLRASLCLAFYYYSVRITLGRPCLCRRDVRPTNSPGQKKPFSHEISISVLESARQLISLIPDVPDASRIYQLCPWWCILHYLMQATTVLLLEISFGSIHVPEEEKNIIKAAKKGIRWLYAMSESSLASRRAWELCDRNLRQLAAAAGSNIDLSDMPVGDYQFDTNGIQPNHSQQPQANPRPPITTTVTQLPTLASTPTFQYISPLSNNPQEQNPLSQCQTTSSALQQPPIAPLLPSTHPDDPLSYPFDATTSAGASNDVYFPYDPITGEFIRSFFPNSNEEEPWEG</sequence>
<dbReference type="Proteomes" id="UP000256690">
    <property type="component" value="Unassembled WGS sequence"/>
</dbReference>
<comment type="caution">
    <text evidence="4">The sequence shown here is derived from an EMBL/GenBank/DDBJ whole genome shotgun (WGS) entry which is preliminary data.</text>
</comment>
<dbReference type="EMBL" id="PVWQ01000003">
    <property type="protein sequence ID" value="RDW86414.1"/>
    <property type="molecule type" value="Genomic_DNA"/>
</dbReference>
<evidence type="ECO:0000313" key="5">
    <source>
        <dbReference type="Proteomes" id="UP000256690"/>
    </source>
</evidence>
<dbReference type="RefSeq" id="XP_026605938.1">
    <property type="nucleotide sequence ID" value="XM_026745072.1"/>
</dbReference>
<feature type="compositionally biased region" description="Polar residues" evidence="2">
    <location>
        <begin position="772"/>
        <end position="792"/>
    </location>
</feature>
<feature type="region of interest" description="Disordered" evidence="2">
    <location>
        <begin position="734"/>
        <end position="754"/>
    </location>
</feature>
<dbReference type="PANTHER" id="PTHR47654">
    <property type="entry name" value="ZN(II)2CYS6 TRANSCRIPTION FACTOR (EUROFUNG)-RELATED"/>
    <property type="match status" value="1"/>
</dbReference>
<feature type="domain" description="Xylanolytic transcriptional activator regulatory" evidence="3">
    <location>
        <begin position="367"/>
        <end position="440"/>
    </location>
</feature>
<feature type="compositionally biased region" description="Polar residues" evidence="2">
    <location>
        <begin position="37"/>
        <end position="46"/>
    </location>
</feature>
<feature type="compositionally biased region" description="Basic and acidic residues" evidence="2">
    <location>
        <begin position="124"/>
        <end position="133"/>
    </location>
</feature>
<dbReference type="GeneID" id="38113426"/>
<name>A0A3D8SJP7_9EURO</name>
<feature type="region of interest" description="Disordered" evidence="2">
    <location>
        <begin position="124"/>
        <end position="150"/>
    </location>
</feature>
<reference evidence="4 5" key="1">
    <citation type="journal article" date="2018" name="IMA Fungus">
        <title>IMA Genome-F 9: Draft genome sequence of Annulohypoxylon stygium, Aspergillus mulundensis, Berkeleyomyces basicola (syn. Thielaviopsis basicola), Ceratocystis smalleyi, two Cercospora beticola strains, Coleophoma cylindrospora, Fusarium fracticaudum, Phialophora cf. hyalina, and Morchella septimelata.</title>
        <authorList>
            <person name="Wingfield B.D."/>
            <person name="Bills G.F."/>
            <person name="Dong Y."/>
            <person name="Huang W."/>
            <person name="Nel W.J."/>
            <person name="Swalarsk-Parry B.S."/>
            <person name="Vaghefi N."/>
            <person name="Wilken P.M."/>
            <person name="An Z."/>
            <person name="de Beer Z.W."/>
            <person name="De Vos L."/>
            <person name="Chen L."/>
            <person name="Duong T.A."/>
            <person name="Gao Y."/>
            <person name="Hammerbacher A."/>
            <person name="Kikkert J.R."/>
            <person name="Li Y."/>
            <person name="Li H."/>
            <person name="Li K."/>
            <person name="Li Q."/>
            <person name="Liu X."/>
            <person name="Ma X."/>
            <person name="Naidoo K."/>
            <person name="Pethybridge S.J."/>
            <person name="Sun J."/>
            <person name="Steenkamp E.T."/>
            <person name="van der Nest M.A."/>
            <person name="van Wyk S."/>
            <person name="Wingfield M.J."/>
            <person name="Xiong C."/>
            <person name="Yue Q."/>
            <person name="Zhang X."/>
        </authorList>
    </citation>
    <scope>NUCLEOTIDE SEQUENCE [LARGE SCALE GENOMIC DNA]</scope>
    <source>
        <strain evidence="4 5">DSM 5745</strain>
    </source>
</reference>
<dbReference type="GO" id="GO:0006351">
    <property type="term" value="P:DNA-templated transcription"/>
    <property type="evidence" value="ECO:0007669"/>
    <property type="project" value="InterPro"/>
</dbReference>
<accession>A0A3D8SJP7</accession>
<dbReference type="OrthoDB" id="5296287at2759"/>
<gene>
    <name evidence="4" type="ORF">DSM5745_03056</name>
</gene>
<evidence type="ECO:0000313" key="4">
    <source>
        <dbReference type="EMBL" id="RDW86414.1"/>
    </source>
</evidence>
<dbReference type="GO" id="GO:0003677">
    <property type="term" value="F:DNA binding"/>
    <property type="evidence" value="ECO:0007669"/>
    <property type="project" value="InterPro"/>
</dbReference>
<dbReference type="CDD" id="cd12148">
    <property type="entry name" value="fungal_TF_MHR"/>
    <property type="match status" value="1"/>
</dbReference>
<keyword evidence="5" id="KW-1185">Reference proteome</keyword>
<dbReference type="GO" id="GO:0008270">
    <property type="term" value="F:zinc ion binding"/>
    <property type="evidence" value="ECO:0007669"/>
    <property type="project" value="InterPro"/>
</dbReference>
<proteinExistence type="predicted"/>